<evidence type="ECO:0000259" key="1">
    <source>
        <dbReference type="PROSITE" id="PS51782"/>
    </source>
</evidence>
<gene>
    <name evidence="2" type="ORF">UFOVP113_22</name>
    <name evidence="3" type="ORF">UFOVP225_9</name>
</gene>
<evidence type="ECO:0000313" key="3">
    <source>
        <dbReference type="EMBL" id="CAB5218955.1"/>
    </source>
</evidence>
<accession>A0A6J7WQF3</accession>
<dbReference type="EMBL" id="LR798275">
    <property type="protein sequence ID" value="CAB5218955.1"/>
    <property type="molecule type" value="Genomic_DNA"/>
</dbReference>
<proteinExistence type="predicted"/>
<name>A0A6J7WQF3_9CAUD</name>
<reference evidence="3" key="1">
    <citation type="submission" date="2020-05" db="EMBL/GenBank/DDBJ databases">
        <authorList>
            <person name="Chiriac C."/>
            <person name="Salcher M."/>
            <person name="Ghai R."/>
            <person name="Kavagutti S V."/>
        </authorList>
    </citation>
    <scope>NUCLEOTIDE SEQUENCE</scope>
</reference>
<dbReference type="InterPro" id="IPR018392">
    <property type="entry name" value="LysM"/>
</dbReference>
<dbReference type="Gene3D" id="3.10.350.10">
    <property type="entry name" value="LysM domain"/>
    <property type="match status" value="1"/>
</dbReference>
<dbReference type="InterPro" id="IPR036779">
    <property type="entry name" value="LysM_dom_sf"/>
</dbReference>
<evidence type="ECO:0000313" key="2">
    <source>
        <dbReference type="EMBL" id="CAB4128131.1"/>
    </source>
</evidence>
<organism evidence="3">
    <name type="scientific">uncultured Caudovirales phage</name>
    <dbReference type="NCBI Taxonomy" id="2100421"/>
    <lineage>
        <taxon>Viruses</taxon>
        <taxon>Duplodnaviria</taxon>
        <taxon>Heunggongvirae</taxon>
        <taxon>Uroviricota</taxon>
        <taxon>Caudoviricetes</taxon>
        <taxon>Peduoviridae</taxon>
        <taxon>Maltschvirus</taxon>
        <taxon>Maltschvirus maltsch</taxon>
    </lineage>
</organism>
<dbReference type="PROSITE" id="PS51782">
    <property type="entry name" value="LYSM"/>
    <property type="match status" value="1"/>
</dbReference>
<sequence>MTIHIGSRYEDSVVDFVAFSQDGDAAPIVFYEFSDIGQISYTEYLWKDGDRLDQLAAKFYKYPDHWWIIAEYNPHITDPQNIPAGTNIRIPSV</sequence>
<dbReference type="EMBL" id="LR796231">
    <property type="protein sequence ID" value="CAB4128131.1"/>
    <property type="molecule type" value="Genomic_DNA"/>
</dbReference>
<feature type="domain" description="LysM" evidence="1">
    <location>
        <begin position="42"/>
        <end position="90"/>
    </location>
</feature>
<protein>
    <recommendedName>
        <fullName evidence="1">LysM domain-containing protein</fullName>
    </recommendedName>
</protein>